<proteinExistence type="predicted"/>
<organism evidence="2 3">
    <name type="scientific">Protofrankia coriariae</name>
    <dbReference type="NCBI Taxonomy" id="1562887"/>
    <lineage>
        <taxon>Bacteria</taxon>
        <taxon>Bacillati</taxon>
        <taxon>Actinomycetota</taxon>
        <taxon>Actinomycetes</taxon>
        <taxon>Frankiales</taxon>
        <taxon>Frankiaceae</taxon>
        <taxon>Protofrankia</taxon>
    </lineage>
</organism>
<evidence type="ECO:0000256" key="1">
    <source>
        <dbReference type="SAM" id="SignalP"/>
    </source>
</evidence>
<accession>A0ABR5F3S5</accession>
<feature type="chain" id="PRO_5047169266" description="Secreted protein" evidence="1">
    <location>
        <begin position="19"/>
        <end position="68"/>
    </location>
</feature>
<keyword evidence="1" id="KW-0732">Signal</keyword>
<protein>
    <recommendedName>
        <fullName evidence="4">Secreted protein</fullName>
    </recommendedName>
</protein>
<dbReference type="EMBL" id="JWIO01000015">
    <property type="protein sequence ID" value="KLL11376.1"/>
    <property type="molecule type" value="Genomic_DNA"/>
</dbReference>
<comment type="caution">
    <text evidence="2">The sequence shown here is derived from an EMBL/GenBank/DDBJ whole genome shotgun (WGS) entry which is preliminary data.</text>
</comment>
<evidence type="ECO:0008006" key="4">
    <source>
        <dbReference type="Google" id="ProtNLM"/>
    </source>
</evidence>
<evidence type="ECO:0000313" key="3">
    <source>
        <dbReference type="Proteomes" id="UP000035425"/>
    </source>
</evidence>
<sequence length="68" mass="6674">MVASVVAAALVTAVTAEAARASGTAVWLRSVTKLPGRFVPRSPSRGRPGGVAGACAGVGSRRCPPVAS</sequence>
<evidence type="ECO:0000313" key="2">
    <source>
        <dbReference type="EMBL" id="KLL11376.1"/>
    </source>
</evidence>
<keyword evidence="3" id="KW-1185">Reference proteome</keyword>
<reference evidence="2 3" key="1">
    <citation type="submission" date="2014-12" db="EMBL/GenBank/DDBJ databases">
        <title>Frankia sp. BMG5.1 draft genome.</title>
        <authorList>
            <person name="Gtari M."/>
            <person name="Ghodhbane-Gtari F."/>
            <person name="Nouioui I."/>
            <person name="Ktari A."/>
            <person name="Hezbri K."/>
            <person name="Mimouni W."/>
            <person name="Sbissi I."/>
            <person name="Ayari A."/>
            <person name="Yamanaka T."/>
            <person name="Normand P."/>
            <person name="Tisa L.S."/>
            <person name="Boudabous A."/>
        </authorList>
    </citation>
    <scope>NUCLEOTIDE SEQUENCE [LARGE SCALE GENOMIC DNA]</scope>
    <source>
        <strain evidence="2 3">BMG5.1</strain>
    </source>
</reference>
<dbReference type="Proteomes" id="UP000035425">
    <property type="component" value="Unassembled WGS sequence"/>
</dbReference>
<feature type="signal peptide" evidence="1">
    <location>
        <begin position="1"/>
        <end position="18"/>
    </location>
</feature>
<name>A0ABR5F3S5_9ACTN</name>
<gene>
    <name evidence="2" type="ORF">FrCorBMG51_11465</name>
</gene>